<dbReference type="Pfam" id="PF02653">
    <property type="entry name" value="BPD_transp_2"/>
    <property type="match status" value="1"/>
</dbReference>
<feature type="transmembrane region" description="Helical" evidence="6">
    <location>
        <begin position="187"/>
        <end position="209"/>
    </location>
</feature>
<feature type="transmembrane region" description="Helical" evidence="6">
    <location>
        <begin position="30"/>
        <end position="53"/>
    </location>
</feature>
<keyword evidence="4 6" id="KW-1133">Transmembrane helix</keyword>
<evidence type="ECO:0000256" key="3">
    <source>
        <dbReference type="ARBA" id="ARBA00022692"/>
    </source>
</evidence>
<keyword evidence="2" id="KW-1003">Cell membrane</keyword>
<accession>V4R3R9</accession>
<evidence type="ECO:0000256" key="2">
    <source>
        <dbReference type="ARBA" id="ARBA00022475"/>
    </source>
</evidence>
<feature type="transmembrane region" description="Helical" evidence="6">
    <location>
        <begin position="221"/>
        <end position="250"/>
    </location>
</feature>
<protein>
    <submittedName>
        <fullName evidence="7">Putative deoxyribose-specific ABC transporter, permease protein</fullName>
    </submittedName>
</protein>
<evidence type="ECO:0000256" key="6">
    <source>
        <dbReference type="SAM" id="Phobius"/>
    </source>
</evidence>
<feature type="transmembrane region" description="Helical" evidence="6">
    <location>
        <begin position="270"/>
        <end position="290"/>
    </location>
</feature>
<evidence type="ECO:0000256" key="4">
    <source>
        <dbReference type="ARBA" id="ARBA00022989"/>
    </source>
</evidence>
<dbReference type="EMBL" id="AWXZ01000014">
    <property type="protein sequence ID" value="ESR26597.1"/>
    <property type="molecule type" value="Genomic_DNA"/>
</dbReference>
<dbReference type="RefSeq" id="WP_023430964.1">
    <property type="nucleotide sequence ID" value="NZ_AWXZ01000014.1"/>
</dbReference>
<organism evidence="7 8">
    <name type="scientific">Lutibaculum baratangense AMV1</name>
    <dbReference type="NCBI Taxonomy" id="631454"/>
    <lineage>
        <taxon>Bacteria</taxon>
        <taxon>Pseudomonadati</taxon>
        <taxon>Pseudomonadota</taxon>
        <taxon>Alphaproteobacteria</taxon>
        <taxon>Hyphomicrobiales</taxon>
        <taxon>Tepidamorphaceae</taxon>
        <taxon>Lutibaculum</taxon>
    </lineage>
</organism>
<reference evidence="7 8" key="1">
    <citation type="journal article" date="2014" name="Genome Announc.">
        <title>Draft Genome Sequence of Lutibaculum baratangense Strain AMV1T, Isolated from a Mud Volcano in Andamans, India.</title>
        <authorList>
            <person name="Singh A."/>
            <person name="Sreenivas A."/>
            <person name="Sathyanarayana Reddy G."/>
            <person name="Pinnaka A.K."/>
            <person name="Shivaji S."/>
        </authorList>
    </citation>
    <scope>NUCLEOTIDE SEQUENCE [LARGE SCALE GENOMIC DNA]</scope>
    <source>
        <strain evidence="7 8">AMV1</strain>
    </source>
</reference>
<dbReference type="InterPro" id="IPR001851">
    <property type="entry name" value="ABC_transp_permease"/>
</dbReference>
<keyword evidence="5 6" id="KW-0472">Membrane</keyword>
<feature type="transmembrane region" description="Helical" evidence="6">
    <location>
        <begin position="140"/>
        <end position="156"/>
    </location>
</feature>
<comment type="caution">
    <text evidence="7">The sequence shown here is derived from an EMBL/GenBank/DDBJ whole genome shotgun (WGS) entry which is preliminary data.</text>
</comment>
<evidence type="ECO:0000313" key="8">
    <source>
        <dbReference type="Proteomes" id="UP000017819"/>
    </source>
</evidence>
<gene>
    <name evidence="7" type="ORF">N177_0816</name>
</gene>
<dbReference type="CDD" id="cd06580">
    <property type="entry name" value="TM_PBP1_transp_TpRbsC_like"/>
    <property type="match status" value="1"/>
</dbReference>
<evidence type="ECO:0000256" key="5">
    <source>
        <dbReference type="ARBA" id="ARBA00023136"/>
    </source>
</evidence>
<dbReference type="eggNOG" id="COG1079">
    <property type="taxonomic scope" value="Bacteria"/>
</dbReference>
<keyword evidence="8" id="KW-1185">Reference proteome</keyword>
<proteinExistence type="predicted"/>
<dbReference type="STRING" id="631454.N177_0816"/>
<sequence length="305" mass="31561">MWAEAIILTVITAATPLALAALGELVTERSGVLNLGVEGMMAVGAVTAFAVAVTTGSGAAGILAGAMAGAALSLIFAFLTITLATNQVATGLALTLFGLGISGVIGDGFVGISRPPLPQLEIPGLSDLPLVGRILFRQDAMVYLSIALTAGVWWFLSRSRQGLKLRAVGDSHASAHALGLNVMLTRYLAVMFGGACAGLGGAYLSLAYTPMWIDDMTAGRGWIALALVVFATWMPWRLLAGAYLFGAITILQFHAQGAGIGLPSQLMSSLPYLATIVALVLISGRGRLALRHTPLSLGKSFVPER</sequence>
<dbReference type="AlphaFoldDB" id="V4R3R9"/>
<evidence type="ECO:0000256" key="1">
    <source>
        <dbReference type="ARBA" id="ARBA00004651"/>
    </source>
</evidence>
<dbReference type="PATRIC" id="fig|631454.5.peg.805"/>
<comment type="subcellular location">
    <subcellularLocation>
        <location evidence="1">Cell membrane</location>
        <topology evidence="1">Multi-pass membrane protein</topology>
    </subcellularLocation>
</comment>
<dbReference type="GO" id="GO:0005886">
    <property type="term" value="C:plasma membrane"/>
    <property type="evidence" value="ECO:0007669"/>
    <property type="project" value="UniProtKB-SubCell"/>
</dbReference>
<dbReference type="OrthoDB" id="9792579at2"/>
<evidence type="ECO:0000313" key="7">
    <source>
        <dbReference type="EMBL" id="ESR26597.1"/>
    </source>
</evidence>
<feature type="transmembrane region" description="Helical" evidence="6">
    <location>
        <begin position="60"/>
        <end position="83"/>
    </location>
</feature>
<dbReference type="GO" id="GO:0022857">
    <property type="term" value="F:transmembrane transporter activity"/>
    <property type="evidence" value="ECO:0007669"/>
    <property type="project" value="InterPro"/>
</dbReference>
<name>V4R3R9_9HYPH</name>
<feature type="transmembrane region" description="Helical" evidence="6">
    <location>
        <begin position="89"/>
        <end position="110"/>
    </location>
</feature>
<dbReference type="Proteomes" id="UP000017819">
    <property type="component" value="Unassembled WGS sequence"/>
</dbReference>
<dbReference type="PANTHER" id="PTHR43370">
    <property type="entry name" value="SUGAR ABC TRANSPORTER INTEGRAL MEMBRANE PROTEIN-RELATED"/>
    <property type="match status" value="1"/>
</dbReference>
<keyword evidence="3 6" id="KW-0812">Transmembrane</keyword>
<dbReference type="PANTHER" id="PTHR43370:SF2">
    <property type="entry name" value="ABC TRANSPORTER PERMEASE PROTEIN"/>
    <property type="match status" value="1"/>
</dbReference>